<dbReference type="EMBL" id="FXXI01000008">
    <property type="protein sequence ID" value="SMS02155.1"/>
    <property type="molecule type" value="Genomic_DNA"/>
</dbReference>
<feature type="region of interest" description="Disordered" evidence="3">
    <location>
        <begin position="1"/>
        <end position="21"/>
    </location>
</feature>
<accession>A0A1Y6IWU5</accession>
<keyword evidence="1" id="KW-0808">Transferase</keyword>
<evidence type="ECO:0000256" key="3">
    <source>
        <dbReference type="SAM" id="MobiDB-lite"/>
    </source>
</evidence>
<proteinExistence type="predicted"/>
<evidence type="ECO:0000256" key="2">
    <source>
        <dbReference type="ARBA" id="ARBA00022691"/>
    </source>
</evidence>
<dbReference type="GO" id="GO:0016740">
    <property type="term" value="F:transferase activity"/>
    <property type="evidence" value="ECO:0007669"/>
    <property type="project" value="UniProtKB-KW"/>
</dbReference>
<dbReference type="InterPro" id="IPR003616">
    <property type="entry name" value="Post-SET_dom"/>
</dbReference>
<evidence type="ECO:0000313" key="5">
    <source>
        <dbReference type="EMBL" id="SMS02155.1"/>
    </source>
</evidence>
<name>A0A1Y6IWU5_9VIBR</name>
<dbReference type="AlphaFoldDB" id="A0A1Y6IWU5"/>
<dbReference type="PANTHER" id="PTHR12350">
    <property type="entry name" value="HISTONE-LYSINE N-METHYLTRANSFERASE-RELATED"/>
    <property type="match status" value="1"/>
</dbReference>
<dbReference type="InterPro" id="IPR053201">
    <property type="entry name" value="Flavunoidine_N-MTase"/>
</dbReference>
<evidence type="ECO:0000259" key="4">
    <source>
        <dbReference type="PROSITE" id="PS50868"/>
    </source>
</evidence>
<evidence type="ECO:0000313" key="6">
    <source>
        <dbReference type="Proteomes" id="UP000196125"/>
    </source>
</evidence>
<dbReference type="Proteomes" id="UP000196125">
    <property type="component" value="Unassembled WGS sequence"/>
</dbReference>
<dbReference type="InterPro" id="IPR001214">
    <property type="entry name" value="SET_dom"/>
</dbReference>
<organism evidence="5 6">
    <name type="scientific">Vibrio mangrovi</name>
    <dbReference type="NCBI Taxonomy" id="474394"/>
    <lineage>
        <taxon>Bacteria</taxon>
        <taxon>Pseudomonadati</taxon>
        <taxon>Pseudomonadota</taxon>
        <taxon>Gammaproteobacteria</taxon>
        <taxon>Vibrionales</taxon>
        <taxon>Vibrionaceae</taxon>
        <taxon>Vibrio</taxon>
    </lineage>
</organism>
<dbReference type="PROSITE" id="PS50868">
    <property type="entry name" value="POST_SET"/>
    <property type="match status" value="1"/>
</dbReference>
<reference evidence="5 6" key="1">
    <citation type="submission" date="2017-05" db="EMBL/GenBank/DDBJ databases">
        <authorList>
            <person name="Song R."/>
            <person name="Chenine A.L."/>
            <person name="Ruprecht R.M."/>
        </authorList>
    </citation>
    <scope>NUCLEOTIDE SEQUENCE [LARGE SCALE GENOMIC DNA]</scope>
    <source>
        <strain evidence="5 6">CECT 7927</strain>
    </source>
</reference>
<dbReference type="SUPFAM" id="SSF82199">
    <property type="entry name" value="SET domain"/>
    <property type="match status" value="1"/>
</dbReference>
<dbReference type="Pfam" id="PF00856">
    <property type="entry name" value="SET"/>
    <property type="match status" value="1"/>
</dbReference>
<gene>
    <name evidence="5" type="ORF">VIM7927_03473</name>
</gene>
<dbReference type="Gene3D" id="2.170.270.10">
    <property type="entry name" value="SET domain"/>
    <property type="match status" value="1"/>
</dbReference>
<dbReference type="PANTHER" id="PTHR12350:SF19">
    <property type="entry name" value="SET DOMAIN-CONTAINING PROTEIN"/>
    <property type="match status" value="1"/>
</dbReference>
<keyword evidence="2" id="KW-0949">S-adenosyl-L-methionine</keyword>
<evidence type="ECO:0000256" key="1">
    <source>
        <dbReference type="ARBA" id="ARBA00022679"/>
    </source>
</evidence>
<feature type="domain" description="Post-SET" evidence="4">
    <location>
        <begin position="152"/>
        <end position="168"/>
    </location>
</feature>
<protein>
    <recommendedName>
        <fullName evidence="4">Post-SET domain-containing protein</fullName>
    </recommendedName>
</protein>
<sequence length="174" mass="20164">MKMVMTDNENNPMSKKTPDNTHFRKDTFHLSSVRIYPEYISKINGEANKNTFSVMNHEQFGYCIIANIHFQAGQKIAQLPRLKIFTEPDLHTVQSGSNQHIYDPWFAGLISHSCRPNIYFEQSELAFYAVEPIAPGNIITQDYEQTEDILFREFDCCCGHFECRGKIRGKKFSN</sequence>
<dbReference type="InterPro" id="IPR046341">
    <property type="entry name" value="SET_dom_sf"/>
</dbReference>